<dbReference type="InterPro" id="IPR027477">
    <property type="entry name" value="Succ_DH/fumarate_Rdtase_cat_sf"/>
</dbReference>
<reference evidence="8 9" key="3">
    <citation type="journal article" date="2015" name="Genome Announc.">
        <title>Draft Genome Sequence of the Archiascomycetous Yeast Saitoella complicata.</title>
        <authorList>
            <person name="Yamauchi K."/>
            <person name="Kondo S."/>
            <person name="Hamamoto M."/>
            <person name="Takahashi Y."/>
            <person name="Ogura Y."/>
            <person name="Hayashi T."/>
            <person name="Nishida H."/>
        </authorList>
    </citation>
    <scope>NUCLEOTIDE SEQUENCE [LARGE SCALE GENOMIC DNA]</scope>
    <source>
        <strain evidence="8 9">NRRL Y-17804</strain>
    </source>
</reference>
<feature type="signal peptide" evidence="6">
    <location>
        <begin position="1"/>
        <end position="18"/>
    </location>
</feature>
<gene>
    <name evidence="8" type="ORF">G7K_2275-t1</name>
</gene>
<proteinExistence type="predicted"/>
<dbReference type="PANTHER" id="PTHR43400">
    <property type="entry name" value="FUMARATE REDUCTASE"/>
    <property type="match status" value="1"/>
</dbReference>
<dbReference type="EMBL" id="BACD03000012">
    <property type="protein sequence ID" value="GAO48088.1"/>
    <property type="molecule type" value="Genomic_DNA"/>
</dbReference>
<accession>A0A0E9NE56</accession>
<keyword evidence="6" id="KW-0732">Signal</keyword>
<evidence type="ECO:0000256" key="5">
    <source>
        <dbReference type="SAM" id="MobiDB-lite"/>
    </source>
</evidence>
<feature type="region of interest" description="Disordered" evidence="5">
    <location>
        <begin position="92"/>
        <end position="116"/>
    </location>
</feature>
<comment type="cofactor">
    <cofactor evidence="1">
        <name>FAD</name>
        <dbReference type="ChEBI" id="CHEBI:57692"/>
    </cofactor>
</comment>
<feature type="domain" description="FAD-dependent oxidoreductase 2 FAD-binding" evidence="7">
    <location>
        <begin position="158"/>
        <end position="602"/>
    </location>
</feature>
<name>A0A0E9NE56_SAICN</name>
<dbReference type="GO" id="GO:0016491">
    <property type="term" value="F:oxidoreductase activity"/>
    <property type="evidence" value="ECO:0007669"/>
    <property type="project" value="UniProtKB-KW"/>
</dbReference>
<dbReference type="AlphaFoldDB" id="A0A0E9NE56"/>
<dbReference type="SUPFAM" id="SSF56425">
    <property type="entry name" value="Succinate dehydrogenase/fumarate reductase flavoprotein, catalytic domain"/>
    <property type="match status" value="1"/>
</dbReference>
<dbReference type="Proteomes" id="UP000033140">
    <property type="component" value="Unassembled WGS sequence"/>
</dbReference>
<sequence length="626" mass="69183">MAALLFTYLLTFLLYLSPQKQHHRPSASGSCCLTAPARLHALEQETQAFTGIDMFTCLPALLTCTGQQPILRGPGAKGCLFALAKIKRSWDQSSDRPERHSGGERRRKQDSYESSRVRMRRAKSSWTVYNHGKSASLLSLSFGLTIIALIMAPINIYDLVVVGSGFAGTTTALSFMETAKEKNNTTAKVALLEVGKKDERAGASRWTMAYLRLDKNNKFDPNWIKLVEKTSKGLADLDYARKLEKEAPLTAQYILDRGVELVHHEEPHVALEFETDGSFAYPKGGGLAIVTALMKKLEEFENAEVMYETEAVKLSLGSDGRVNGVVIRGNDGLLRTLNAKNVMLACGGFEGNPEMLTQYCGPNAVDLPLIAPGLKYNRGAGIRMAMEIGAGTAGQFDMFHAECVDTRTSKPDAVIWGHNYGIVVNRDCSRFYDEGCSRLFESFELIAYDIWRHQNQEAYFVCDSVTMDRMRESWVYSTTDLDPERGETVEELAGKLGIDEERLRRTVEEYNKACPEGAADEFTPNSLDGKATKGILPPKSNWALPIAKAPFYGYPLKTNLTFTYGGIKVDLDARVLSTNNVVIPGLWSAGEITGFFYHEYPPASSVLRSLTFGRLAGQNIADSIKG</sequence>
<evidence type="ECO:0000259" key="7">
    <source>
        <dbReference type="Pfam" id="PF00890"/>
    </source>
</evidence>
<keyword evidence="9" id="KW-1185">Reference proteome</keyword>
<dbReference type="InterPro" id="IPR003953">
    <property type="entry name" value="FAD-dep_OxRdtase_2_FAD-bd"/>
</dbReference>
<dbReference type="Pfam" id="PF00890">
    <property type="entry name" value="FAD_binding_2"/>
    <property type="match status" value="1"/>
</dbReference>
<feature type="chain" id="PRO_5002430482" description="FAD-dependent oxidoreductase 2 FAD-binding domain-containing protein" evidence="6">
    <location>
        <begin position="19"/>
        <end position="626"/>
    </location>
</feature>
<evidence type="ECO:0000313" key="8">
    <source>
        <dbReference type="EMBL" id="GAO48088.1"/>
    </source>
</evidence>
<evidence type="ECO:0000256" key="4">
    <source>
        <dbReference type="ARBA" id="ARBA00023002"/>
    </source>
</evidence>
<dbReference type="STRING" id="698492.A0A0E9NE56"/>
<organism evidence="8 9">
    <name type="scientific">Saitoella complicata (strain BCRC 22490 / CBS 7301 / JCM 7358 / NBRC 10748 / NRRL Y-17804)</name>
    <dbReference type="NCBI Taxonomy" id="698492"/>
    <lineage>
        <taxon>Eukaryota</taxon>
        <taxon>Fungi</taxon>
        <taxon>Dikarya</taxon>
        <taxon>Ascomycota</taxon>
        <taxon>Taphrinomycotina</taxon>
        <taxon>Taphrinomycotina incertae sedis</taxon>
        <taxon>Saitoella</taxon>
    </lineage>
</organism>
<dbReference type="SUPFAM" id="SSF51905">
    <property type="entry name" value="FAD/NAD(P)-binding domain"/>
    <property type="match status" value="1"/>
</dbReference>
<keyword evidence="3" id="KW-0274">FAD</keyword>
<evidence type="ECO:0000313" key="9">
    <source>
        <dbReference type="Proteomes" id="UP000033140"/>
    </source>
</evidence>
<dbReference type="PANTHER" id="PTHR43400:SF7">
    <property type="entry name" value="FAD-DEPENDENT OXIDOREDUCTASE 2 FAD BINDING DOMAIN-CONTAINING PROTEIN"/>
    <property type="match status" value="1"/>
</dbReference>
<dbReference type="Gene3D" id="3.90.700.10">
    <property type="entry name" value="Succinate dehydrogenase/fumarate reductase flavoprotein, catalytic domain"/>
    <property type="match status" value="1"/>
</dbReference>
<reference evidence="8 9" key="2">
    <citation type="journal article" date="2014" name="J. Gen. Appl. Microbiol.">
        <title>The early diverging ascomycetous budding yeast Saitoella complicata has three histone deacetylases belonging to the Clr6, Hos2, and Rpd3 lineages.</title>
        <authorList>
            <person name="Nishida H."/>
            <person name="Matsumoto T."/>
            <person name="Kondo S."/>
            <person name="Hamamoto M."/>
            <person name="Yoshikawa H."/>
        </authorList>
    </citation>
    <scope>NUCLEOTIDE SEQUENCE [LARGE SCALE GENOMIC DNA]</scope>
    <source>
        <strain evidence="8 9">NRRL Y-17804</strain>
    </source>
</reference>
<dbReference type="OMA" id="WTMAYLR"/>
<dbReference type="InterPro" id="IPR036188">
    <property type="entry name" value="FAD/NAD-bd_sf"/>
</dbReference>
<evidence type="ECO:0000256" key="3">
    <source>
        <dbReference type="ARBA" id="ARBA00022827"/>
    </source>
</evidence>
<reference evidence="8 9" key="1">
    <citation type="journal article" date="2011" name="J. Gen. Appl. Microbiol.">
        <title>Draft genome sequencing of the enigmatic yeast Saitoella complicata.</title>
        <authorList>
            <person name="Nishida H."/>
            <person name="Hamamoto M."/>
            <person name="Sugiyama J."/>
        </authorList>
    </citation>
    <scope>NUCLEOTIDE SEQUENCE [LARGE SCALE GENOMIC DNA]</scope>
    <source>
        <strain evidence="8 9">NRRL Y-17804</strain>
    </source>
</reference>
<evidence type="ECO:0000256" key="1">
    <source>
        <dbReference type="ARBA" id="ARBA00001974"/>
    </source>
</evidence>
<dbReference type="Gene3D" id="3.50.50.60">
    <property type="entry name" value="FAD/NAD(P)-binding domain"/>
    <property type="match status" value="1"/>
</dbReference>
<comment type="caution">
    <text evidence="8">The sequence shown here is derived from an EMBL/GenBank/DDBJ whole genome shotgun (WGS) entry which is preliminary data.</text>
</comment>
<dbReference type="InterPro" id="IPR050315">
    <property type="entry name" value="FAD-oxidoreductase_2"/>
</dbReference>
<keyword evidence="4" id="KW-0560">Oxidoreductase</keyword>
<evidence type="ECO:0000256" key="2">
    <source>
        <dbReference type="ARBA" id="ARBA00022630"/>
    </source>
</evidence>
<evidence type="ECO:0000256" key="6">
    <source>
        <dbReference type="SAM" id="SignalP"/>
    </source>
</evidence>
<keyword evidence="2" id="KW-0285">Flavoprotein</keyword>
<protein>
    <recommendedName>
        <fullName evidence="7">FAD-dependent oxidoreductase 2 FAD-binding domain-containing protein</fullName>
    </recommendedName>
</protein>